<dbReference type="AlphaFoldDB" id="A0A7W6C5S9"/>
<evidence type="ECO:0000313" key="2">
    <source>
        <dbReference type="Proteomes" id="UP000561459"/>
    </source>
</evidence>
<keyword evidence="2" id="KW-1185">Reference proteome</keyword>
<organism evidence="1 2">
    <name type="scientific">Novosphingobium fluoreni</name>
    <dbReference type="NCBI Taxonomy" id="1391222"/>
    <lineage>
        <taxon>Bacteria</taxon>
        <taxon>Pseudomonadati</taxon>
        <taxon>Pseudomonadota</taxon>
        <taxon>Alphaproteobacteria</taxon>
        <taxon>Sphingomonadales</taxon>
        <taxon>Sphingomonadaceae</taxon>
        <taxon>Novosphingobium</taxon>
    </lineage>
</organism>
<dbReference type="RefSeq" id="WP_183618156.1">
    <property type="nucleotide sequence ID" value="NZ_JACIDY010000008.1"/>
</dbReference>
<gene>
    <name evidence="1" type="ORF">GGR39_003059</name>
</gene>
<accession>A0A7W6C5S9</accession>
<comment type="caution">
    <text evidence="1">The sequence shown here is derived from an EMBL/GenBank/DDBJ whole genome shotgun (WGS) entry which is preliminary data.</text>
</comment>
<reference evidence="1 2" key="1">
    <citation type="submission" date="2020-08" db="EMBL/GenBank/DDBJ databases">
        <title>Genomic Encyclopedia of Type Strains, Phase IV (KMG-IV): sequencing the most valuable type-strain genomes for metagenomic binning, comparative biology and taxonomic classification.</title>
        <authorList>
            <person name="Goeker M."/>
        </authorList>
    </citation>
    <scope>NUCLEOTIDE SEQUENCE [LARGE SCALE GENOMIC DNA]</scope>
    <source>
        <strain evidence="1 2">DSM 27568</strain>
    </source>
</reference>
<dbReference type="Proteomes" id="UP000561459">
    <property type="component" value="Unassembled WGS sequence"/>
</dbReference>
<evidence type="ECO:0008006" key="3">
    <source>
        <dbReference type="Google" id="ProtNLM"/>
    </source>
</evidence>
<dbReference type="EMBL" id="JACIDY010000008">
    <property type="protein sequence ID" value="MBB3941383.1"/>
    <property type="molecule type" value="Genomic_DNA"/>
</dbReference>
<evidence type="ECO:0000313" key="1">
    <source>
        <dbReference type="EMBL" id="MBB3941383.1"/>
    </source>
</evidence>
<sequence>MRFIMQVTSKAVVGREVAYRDWYKSYHLSDVLTLPGFKSATLDRQLGENENATGGFIARYEVEAETPAAAMQALGAAWPSMRHTEDTDADGTRVEFLVREAVESAKDVVEQVSDHDVSSYRDKILARALRTIQSPQVVRARQLAAMRFRWVLRDDPPDEAWSSFDAMMDEYVFNNALKAANADPNYPEVMLNYAMPHQWHGIHVPGSRVNGDNCDNAYRLIPIDGKANFRLEGRRAAYGPSDVTFTLVGNWEMTKTLAGLEGSSLEYGPDGRFVITIGPDPANGKPNHIQSRPGAVMLFVRDSLGDWDQQPNEMRIQRLDPPDAPPMTDQQIAERAAELIIDSVPQVYWYLKYIHGSPNAFPQLIKSDTAGGLSTQRGNAASAILADDEAMILTFDPCGVNYFSVICQDYWWITMDYGQITSSRNTAQSALNEDGTVTYVVCGQDPGVHNWIDTAGLHNVVLNVRLQGLPTELEKEPLITSRIVKLRDLDASLPAGMRRATAEQRTAEIAERMRQVAERYARI</sequence>
<protein>
    <recommendedName>
        <fullName evidence="3">DUF1214 domain-containing protein</fullName>
    </recommendedName>
</protein>
<proteinExistence type="predicted"/>
<name>A0A7W6C5S9_9SPHN</name>